<dbReference type="Proteomes" id="UP000293360">
    <property type="component" value="Unassembled WGS sequence"/>
</dbReference>
<keyword evidence="3" id="KW-1185">Reference proteome</keyword>
<accession>A0A4Q4STP1</accession>
<evidence type="ECO:0000313" key="3">
    <source>
        <dbReference type="Proteomes" id="UP000293360"/>
    </source>
</evidence>
<dbReference type="EMBL" id="QJNU01001085">
    <property type="protein sequence ID" value="RYO79848.1"/>
    <property type="molecule type" value="Genomic_DNA"/>
</dbReference>
<dbReference type="AlphaFoldDB" id="A0A4Q4STP1"/>
<comment type="caution">
    <text evidence="2">The sequence shown here is derived from an EMBL/GenBank/DDBJ whole genome shotgun (WGS) entry which is preliminary data.</text>
</comment>
<name>A0A4Q4STP1_9PEZI</name>
<organism evidence="2 3">
    <name type="scientific">Monosporascus ibericus</name>
    <dbReference type="NCBI Taxonomy" id="155417"/>
    <lineage>
        <taxon>Eukaryota</taxon>
        <taxon>Fungi</taxon>
        <taxon>Dikarya</taxon>
        <taxon>Ascomycota</taxon>
        <taxon>Pezizomycotina</taxon>
        <taxon>Sordariomycetes</taxon>
        <taxon>Xylariomycetidae</taxon>
        <taxon>Xylariales</taxon>
        <taxon>Xylariales incertae sedis</taxon>
        <taxon>Monosporascus</taxon>
    </lineage>
</organism>
<evidence type="ECO:0000313" key="2">
    <source>
        <dbReference type="EMBL" id="RYO79848.1"/>
    </source>
</evidence>
<gene>
    <name evidence="2" type="ORF">DL764_009972</name>
</gene>
<proteinExistence type="predicted"/>
<reference evidence="2 3" key="1">
    <citation type="submission" date="2018-06" db="EMBL/GenBank/DDBJ databases">
        <title>Complete Genomes of Monosporascus.</title>
        <authorList>
            <person name="Robinson A.J."/>
            <person name="Natvig D.O."/>
        </authorList>
    </citation>
    <scope>NUCLEOTIDE SEQUENCE [LARGE SCALE GENOMIC DNA]</scope>
    <source>
        <strain evidence="2 3">CBS 110550</strain>
    </source>
</reference>
<evidence type="ECO:0000256" key="1">
    <source>
        <dbReference type="SAM" id="MobiDB-lite"/>
    </source>
</evidence>
<protein>
    <submittedName>
        <fullName evidence="2">Uncharacterized protein</fullName>
    </submittedName>
</protein>
<feature type="region of interest" description="Disordered" evidence="1">
    <location>
        <begin position="1"/>
        <end position="39"/>
    </location>
</feature>
<sequence length="122" mass="12815">MLVSRILPSMSSAPGTVTASEGSDAEDGEDGGYEHEVSSARSVIARFEDPKLLKRDGVMCHSIHKGYDVPYTILAEDHSEGNRSKKRVMSPAANAGNAMDLIFSGVSTPNGVKSMSKTSAGA</sequence>
<feature type="compositionally biased region" description="Polar residues" evidence="1">
    <location>
        <begin position="9"/>
        <end position="18"/>
    </location>
</feature>